<accession>A0A2P2MJF2</accession>
<dbReference type="AlphaFoldDB" id="A0A2P2MJF2"/>
<protein>
    <submittedName>
        <fullName evidence="1">Uncharacterized protein</fullName>
    </submittedName>
</protein>
<dbReference type="EMBL" id="GGEC01049841">
    <property type="protein sequence ID" value="MBX30325.1"/>
    <property type="molecule type" value="Transcribed_RNA"/>
</dbReference>
<evidence type="ECO:0000313" key="1">
    <source>
        <dbReference type="EMBL" id="MBX30325.1"/>
    </source>
</evidence>
<sequence length="71" mass="8164">MQAFFLSCCGLERRLKASSLGKCYINCWLSFLSIFSGNLGCLSCGRGDQRRTLSEEFWEVYHAVSYVQYSF</sequence>
<reference evidence="1" key="1">
    <citation type="submission" date="2018-02" db="EMBL/GenBank/DDBJ databases">
        <title>Rhizophora mucronata_Transcriptome.</title>
        <authorList>
            <person name="Meera S.P."/>
            <person name="Sreeshan A."/>
            <person name="Augustine A."/>
        </authorList>
    </citation>
    <scope>NUCLEOTIDE SEQUENCE</scope>
    <source>
        <tissue evidence="1">Leaf</tissue>
    </source>
</reference>
<organism evidence="1">
    <name type="scientific">Rhizophora mucronata</name>
    <name type="common">Asiatic mangrove</name>
    <dbReference type="NCBI Taxonomy" id="61149"/>
    <lineage>
        <taxon>Eukaryota</taxon>
        <taxon>Viridiplantae</taxon>
        <taxon>Streptophyta</taxon>
        <taxon>Embryophyta</taxon>
        <taxon>Tracheophyta</taxon>
        <taxon>Spermatophyta</taxon>
        <taxon>Magnoliopsida</taxon>
        <taxon>eudicotyledons</taxon>
        <taxon>Gunneridae</taxon>
        <taxon>Pentapetalae</taxon>
        <taxon>rosids</taxon>
        <taxon>fabids</taxon>
        <taxon>Malpighiales</taxon>
        <taxon>Rhizophoraceae</taxon>
        <taxon>Rhizophora</taxon>
    </lineage>
</organism>
<name>A0A2P2MJF2_RHIMU</name>
<proteinExistence type="predicted"/>